<gene>
    <name evidence="1" type="ORF">BDN72DRAFT_487746</name>
</gene>
<proteinExistence type="predicted"/>
<accession>A0ACD3AZ60</accession>
<name>A0ACD3AZ60_9AGAR</name>
<dbReference type="EMBL" id="ML208303">
    <property type="protein sequence ID" value="TFK71095.1"/>
    <property type="molecule type" value="Genomic_DNA"/>
</dbReference>
<sequence length="191" mass="21288">MTEKATPTPLPKTGSRLHHRHHHLRRPMTSLSSSFWCTTTQHGASRQSNSFGLRHPEGVDVVVYELGSDLTGKTITFGLETRPTELRVFSTASAQQTYSRPPSNGGDTSPLYSTSTTRTLPFDGVLAGCGLRPHLNDRPTAVMTSFQRSTIPQQHDSLLLFVVQYLVNHDIQEQYLNALGPEVMCCRVIRR</sequence>
<evidence type="ECO:0000313" key="1">
    <source>
        <dbReference type="EMBL" id="TFK71095.1"/>
    </source>
</evidence>
<keyword evidence="2" id="KW-1185">Reference proteome</keyword>
<protein>
    <submittedName>
        <fullName evidence="1">Uncharacterized protein</fullName>
    </submittedName>
</protein>
<dbReference type="Proteomes" id="UP000308600">
    <property type="component" value="Unassembled WGS sequence"/>
</dbReference>
<evidence type="ECO:0000313" key="2">
    <source>
        <dbReference type="Proteomes" id="UP000308600"/>
    </source>
</evidence>
<reference evidence="1 2" key="1">
    <citation type="journal article" date="2019" name="Nat. Ecol. Evol.">
        <title>Megaphylogeny resolves global patterns of mushroom evolution.</title>
        <authorList>
            <person name="Varga T."/>
            <person name="Krizsan K."/>
            <person name="Foldi C."/>
            <person name="Dima B."/>
            <person name="Sanchez-Garcia M."/>
            <person name="Sanchez-Ramirez S."/>
            <person name="Szollosi G.J."/>
            <person name="Szarkandi J.G."/>
            <person name="Papp V."/>
            <person name="Albert L."/>
            <person name="Andreopoulos W."/>
            <person name="Angelini C."/>
            <person name="Antonin V."/>
            <person name="Barry K.W."/>
            <person name="Bougher N.L."/>
            <person name="Buchanan P."/>
            <person name="Buyck B."/>
            <person name="Bense V."/>
            <person name="Catcheside P."/>
            <person name="Chovatia M."/>
            <person name="Cooper J."/>
            <person name="Damon W."/>
            <person name="Desjardin D."/>
            <person name="Finy P."/>
            <person name="Geml J."/>
            <person name="Haridas S."/>
            <person name="Hughes K."/>
            <person name="Justo A."/>
            <person name="Karasinski D."/>
            <person name="Kautmanova I."/>
            <person name="Kiss B."/>
            <person name="Kocsube S."/>
            <person name="Kotiranta H."/>
            <person name="LaButti K.M."/>
            <person name="Lechner B.E."/>
            <person name="Liimatainen K."/>
            <person name="Lipzen A."/>
            <person name="Lukacs Z."/>
            <person name="Mihaltcheva S."/>
            <person name="Morgado L.N."/>
            <person name="Niskanen T."/>
            <person name="Noordeloos M.E."/>
            <person name="Ohm R.A."/>
            <person name="Ortiz-Santana B."/>
            <person name="Ovrebo C."/>
            <person name="Racz N."/>
            <person name="Riley R."/>
            <person name="Savchenko A."/>
            <person name="Shiryaev A."/>
            <person name="Soop K."/>
            <person name="Spirin V."/>
            <person name="Szebenyi C."/>
            <person name="Tomsovsky M."/>
            <person name="Tulloss R.E."/>
            <person name="Uehling J."/>
            <person name="Grigoriev I.V."/>
            <person name="Vagvolgyi C."/>
            <person name="Papp T."/>
            <person name="Martin F.M."/>
            <person name="Miettinen O."/>
            <person name="Hibbett D.S."/>
            <person name="Nagy L.G."/>
        </authorList>
    </citation>
    <scope>NUCLEOTIDE SEQUENCE [LARGE SCALE GENOMIC DNA]</scope>
    <source>
        <strain evidence="1 2">NL-1719</strain>
    </source>
</reference>
<organism evidence="1 2">
    <name type="scientific">Pluteus cervinus</name>
    <dbReference type="NCBI Taxonomy" id="181527"/>
    <lineage>
        <taxon>Eukaryota</taxon>
        <taxon>Fungi</taxon>
        <taxon>Dikarya</taxon>
        <taxon>Basidiomycota</taxon>
        <taxon>Agaricomycotina</taxon>
        <taxon>Agaricomycetes</taxon>
        <taxon>Agaricomycetidae</taxon>
        <taxon>Agaricales</taxon>
        <taxon>Pluteineae</taxon>
        <taxon>Pluteaceae</taxon>
        <taxon>Pluteus</taxon>
    </lineage>
</organism>